<organism evidence="1">
    <name type="scientific">Arundo donax</name>
    <name type="common">Giant reed</name>
    <name type="synonym">Donax arundinaceus</name>
    <dbReference type="NCBI Taxonomy" id="35708"/>
    <lineage>
        <taxon>Eukaryota</taxon>
        <taxon>Viridiplantae</taxon>
        <taxon>Streptophyta</taxon>
        <taxon>Embryophyta</taxon>
        <taxon>Tracheophyta</taxon>
        <taxon>Spermatophyta</taxon>
        <taxon>Magnoliopsida</taxon>
        <taxon>Liliopsida</taxon>
        <taxon>Poales</taxon>
        <taxon>Poaceae</taxon>
        <taxon>PACMAD clade</taxon>
        <taxon>Arundinoideae</taxon>
        <taxon>Arundineae</taxon>
        <taxon>Arundo</taxon>
    </lineage>
</organism>
<sequence length="28" mass="3025">MKPSLILSDSSHSSLSSCKSNYLGKILK</sequence>
<dbReference type="AlphaFoldDB" id="A0A0A9F0M0"/>
<dbReference type="EMBL" id="GBRH01191341">
    <property type="protein sequence ID" value="JAE06555.1"/>
    <property type="molecule type" value="Transcribed_RNA"/>
</dbReference>
<accession>A0A0A9F0M0</accession>
<evidence type="ECO:0000313" key="1">
    <source>
        <dbReference type="EMBL" id="JAE06555.1"/>
    </source>
</evidence>
<name>A0A0A9F0M0_ARUDO</name>
<proteinExistence type="predicted"/>
<reference evidence="1" key="2">
    <citation type="journal article" date="2015" name="Data Brief">
        <title>Shoot transcriptome of the giant reed, Arundo donax.</title>
        <authorList>
            <person name="Barrero R.A."/>
            <person name="Guerrero F.D."/>
            <person name="Moolhuijzen P."/>
            <person name="Goolsby J.A."/>
            <person name="Tidwell J."/>
            <person name="Bellgard S.E."/>
            <person name="Bellgard M.I."/>
        </authorList>
    </citation>
    <scope>NUCLEOTIDE SEQUENCE</scope>
    <source>
        <tissue evidence="1">Shoot tissue taken approximately 20 cm above the soil surface</tissue>
    </source>
</reference>
<protein>
    <submittedName>
        <fullName evidence="1">Uncharacterized protein</fullName>
    </submittedName>
</protein>
<reference evidence="1" key="1">
    <citation type="submission" date="2014-09" db="EMBL/GenBank/DDBJ databases">
        <authorList>
            <person name="Magalhaes I.L.F."/>
            <person name="Oliveira U."/>
            <person name="Santos F.R."/>
            <person name="Vidigal T.H.D.A."/>
            <person name="Brescovit A.D."/>
            <person name="Santos A.J."/>
        </authorList>
    </citation>
    <scope>NUCLEOTIDE SEQUENCE</scope>
    <source>
        <tissue evidence="1">Shoot tissue taken approximately 20 cm above the soil surface</tissue>
    </source>
</reference>